<dbReference type="CDD" id="cd00024">
    <property type="entry name" value="CD_CSD"/>
    <property type="match status" value="1"/>
</dbReference>
<feature type="domain" description="Chromo" evidence="1">
    <location>
        <begin position="153"/>
        <end position="201"/>
    </location>
</feature>
<dbReference type="SUPFAM" id="SSF54160">
    <property type="entry name" value="Chromo domain-like"/>
    <property type="match status" value="1"/>
</dbReference>
<gene>
    <name evidence="2" type="ORF">ASTO00021_LOCUS4875</name>
</gene>
<organism evidence="2">
    <name type="scientific">Aplanochytrium stocchinoi</name>
    <dbReference type="NCBI Taxonomy" id="215587"/>
    <lineage>
        <taxon>Eukaryota</taxon>
        <taxon>Sar</taxon>
        <taxon>Stramenopiles</taxon>
        <taxon>Bigyra</taxon>
        <taxon>Labyrinthulomycetes</taxon>
        <taxon>Thraustochytrida</taxon>
        <taxon>Thraustochytriidae</taxon>
        <taxon>Aplanochytrium</taxon>
    </lineage>
</organism>
<dbReference type="Gene3D" id="2.40.50.40">
    <property type="match status" value="1"/>
</dbReference>
<reference evidence="2" key="1">
    <citation type="submission" date="2021-01" db="EMBL/GenBank/DDBJ databases">
        <authorList>
            <person name="Corre E."/>
            <person name="Pelletier E."/>
            <person name="Niang G."/>
            <person name="Scheremetjew M."/>
            <person name="Finn R."/>
            <person name="Kale V."/>
            <person name="Holt S."/>
            <person name="Cochrane G."/>
            <person name="Meng A."/>
            <person name="Brown T."/>
            <person name="Cohen L."/>
        </authorList>
    </citation>
    <scope>NUCLEOTIDE SEQUENCE</scope>
    <source>
        <strain evidence="2">GSBS06</strain>
    </source>
</reference>
<accession>A0A7S3LNQ3</accession>
<sequence length="221" mass="25345">MGIDKKSHIPLLHVVSDGVLLKPKSKSDVLTDLKKLSATLREIQVEKFLYSENLRSRSRKNKNKKQVIFNFQPGDWALLSRAGTPQAREKMKLTWTGPVQILDAVGDHLYKVESLTGHISEVHVCGLKLYAREDEFVALPQHLEQYLFDNASFEIESLVALRFHQGRYEVKVRWKGFDSCDDTWEPAKNIYAQVPDFFLSYSAGLRSPLSRKLVTIPMRSQ</sequence>
<dbReference type="PROSITE" id="PS50013">
    <property type="entry name" value="CHROMO_2"/>
    <property type="match status" value="1"/>
</dbReference>
<dbReference type="InterPro" id="IPR016197">
    <property type="entry name" value="Chromo-like_dom_sf"/>
</dbReference>
<dbReference type="InterPro" id="IPR000953">
    <property type="entry name" value="Chromo/chromo_shadow_dom"/>
</dbReference>
<protein>
    <recommendedName>
        <fullName evidence="1">Chromo domain-containing protein</fullName>
    </recommendedName>
</protein>
<dbReference type="EMBL" id="HBIN01006665">
    <property type="protein sequence ID" value="CAE0434580.1"/>
    <property type="molecule type" value="Transcribed_RNA"/>
</dbReference>
<dbReference type="AlphaFoldDB" id="A0A7S3LNQ3"/>
<name>A0A7S3LNQ3_9STRA</name>
<proteinExistence type="predicted"/>
<dbReference type="Pfam" id="PF00385">
    <property type="entry name" value="Chromo"/>
    <property type="match status" value="1"/>
</dbReference>
<dbReference type="InterPro" id="IPR023780">
    <property type="entry name" value="Chromo_domain"/>
</dbReference>
<evidence type="ECO:0000313" key="2">
    <source>
        <dbReference type="EMBL" id="CAE0434580.1"/>
    </source>
</evidence>
<evidence type="ECO:0000259" key="1">
    <source>
        <dbReference type="PROSITE" id="PS50013"/>
    </source>
</evidence>